<feature type="transmembrane region" description="Helical" evidence="13">
    <location>
        <begin position="245"/>
        <end position="263"/>
    </location>
</feature>
<dbReference type="InterPro" id="IPR004014">
    <property type="entry name" value="ATPase_P-typ_cation-transptr_N"/>
</dbReference>
<accession>A0ABU0ATS6</accession>
<dbReference type="PANTHER" id="PTHR43294">
    <property type="entry name" value="SODIUM/POTASSIUM-TRANSPORTING ATPASE SUBUNIT ALPHA"/>
    <property type="match status" value="1"/>
</dbReference>
<keyword evidence="7" id="KW-0547">Nucleotide-binding</keyword>
<dbReference type="Gene3D" id="1.20.1110.10">
    <property type="entry name" value="Calcium-transporting ATPase, transmembrane domain"/>
    <property type="match status" value="1"/>
</dbReference>
<evidence type="ECO:0000256" key="1">
    <source>
        <dbReference type="ARBA" id="ARBA00004651"/>
    </source>
</evidence>
<dbReference type="InterPro" id="IPR023298">
    <property type="entry name" value="ATPase_P-typ_TM_dom_sf"/>
</dbReference>
<keyword evidence="12 13" id="KW-0472">Membrane</keyword>
<evidence type="ECO:0000256" key="2">
    <source>
        <dbReference type="ARBA" id="ARBA00005675"/>
    </source>
</evidence>
<keyword evidence="11 13" id="KW-1133">Transmembrane helix</keyword>
<dbReference type="Gene3D" id="3.40.50.1000">
    <property type="entry name" value="HAD superfamily/HAD-like"/>
    <property type="match status" value="1"/>
</dbReference>
<dbReference type="SMART" id="SM00831">
    <property type="entry name" value="Cation_ATPase_N"/>
    <property type="match status" value="1"/>
</dbReference>
<gene>
    <name evidence="15" type="ORF">J2S72_000678</name>
</gene>
<name>A0ABU0ATS6_9FIRM</name>
<comment type="caution">
    <text evidence="15">The sequence shown here is derived from an EMBL/GenBank/DDBJ whole genome shotgun (WGS) entry which is preliminary data.</text>
</comment>
<dbReference type="Pfam" id="PF00122">
    <property type="entry name" value="E1-E2_ATPase"/>
    <property type="match status" value="1"/>
</dbReference>
<keyword evidence="8" id="KW-0106">Calcium</keyword>
<dbReference type="InterPro" id="IPR018303">
    <property type="entry name" value="ATPase_P-typ_P_site"/>
</dbReference>
<dbReference type="PRINTS" id="PR00119">
    <property type="entry name" value="CATATPASE"/>
</dbReference>
<keyword evidence="9" id="KW-0067">ATP-binding</keyword>
<dbReference type="SUPFAM" id="SSF81665">
    <property type="entry name" value="Calcium ATPase, transmembrane domain M"/>
    <property type="match status" value="1"/>
</dbReference>
<proteinExistence type="inferred from homology"/>
<dbReference type="EC" id="7.2.2.10" evidence="3"/>
<dbReference type="SUPFAM" id="SSF81653">
    <property type="entry name" value="Calcium ATPase, transduction domain A"/>
    <property type="match status" value="1"/>
</dbReference>
<dbReference type="PROSITE" id="PS00154">
    <property type="entry name" value="ATPASE_E1_E2"/>
    <property type="match status" value="1"/>
</dbReference>
<dbReference type="SFLD" id="SFLDS00003">
    <property type="entry name" value="Haloacid_Dehalogenase"/>
    <property type="match status" value="1"/>
</dbReference>
<dbReference type="NCBIfam" id="TIGR01494">
    <property type="entry name" value="ATPase_P-type"/>
    <property type="match status" value="3"/>
</dbReference>
<dbReference type="InterPro" id="IPR044492">
    <property type="entry name" value="P_typ_ATPase_HD_dom"/>
</dbReference>
<evidence type="ECO:0000256" key="13">
    <source>
        <dbReference type="SAM" id="Phobius"/>
    </source>
</evidence>
<evidence type="ECO:0000256" key="12">
    <source>
        <dbReference type="ARBA" id="ARBA00023136"/>
    </source>
</evidence>
<keyword evidence="4" id="KW-1003">Cell membrane</keyword>
<evidence type="ECO:0000313" key="15">
    <source>
        <dbReference type="EMBL" id="MDQ0274661.1"/>
    </source>
</evidence>
<dbReference type="Gene3D" id="2.70.150.10">
    <property type="entry name" value="Calcium-transporting ATPase, cytoplasmic transduction domain A"/>
    <property type="match status" value="1"/>
</dbReference>
<feature type="transmembrane region" description="Helical" evidence="13">
    <location>
        <begin position="80"/>
        <end position="96"/>
    </location>
</feature>
<dbReference type="Pfam" id="PF00690">
    <property type="entry name" value="Cation_ATPase_N"/>
    <property type="match status" value="1"/>
</dbReference>
<dbReference type="SUPFAM" id="SSF81660">
    <property type="entry name" value="Metal cation-transporting ATPase, ATP-binding domain N"/>
    <property type="match status" value="1"/>
</dbReference>
<feature type="transmembrane region" description="Helical" evidence="13">
    <location>
        <begin position="864"/>
        <end position="883"/>
    </location>
</feature>
<dbReference type="SFLD" id="SFLDF00027">
    <property type="entry name" value="p-type_atpase"/>
    <property type="match status" value="1"/>
</dbReference>
<dbReference type="InterPro" id="IPR006068">
    <property type="entry name" value="ATPase_P-typ_cation-transptr_C"/>
</dbReference>
<reference evidence="15 16" key="1">
    <citation type="submission" date="2023-07" db="EMBL/GenBank/DDBJ databases">
        <title>Genomic Encyclopedia of Type Strains, Phase IV (KMG-IV): sequencing the most valuable type-strain genomes for metagenomic binning, comparative biology and taxonomic classification.</title>
        <authorList>
            <person name="Goeker M."/>
        </authorList>
    </citation>
    <scope>NUCLEOTIDE SEQUENCE [LARGE SCALE GENOMIC DNA]</scope>
    <source>
        <strain evidence="15 16">DSM 22616</strain>
    </source>
</reference>
<keyword evidence="6 13" id="KW-0812">Transmembrane</keyword>
<evidence type="ECO:0000256" key="8">
    <source>
        <dbReference type="ARBA" id="ARBA00022837"/>
    </source>
</evidence>
<dbReference type="SUPFAM" id="SSF56784">
    <property type="entry name" value="HAD-like"/>
    <property type="match status" value="1"/>
</dbReference>
<dbReference type="Gene3D" id="3.40.1110.10">
    <property type="entry name" value="Calcium-transporting ATPase, cytoplasmic domain N"/>
    <property type="match status" value="1"/>
</dbReference>
<dbReference type="Pfam" id="PF13246">
    <property type="entry name" value="Cation_ATPase"/>
    <property type="match status" value="1"/>
</dbReference>
<dbReference type="InterPro" id="IPR059000">
    <property type="entry name" value="ATPase_P-type_domA"/>
</dbReference>
<dbReference type="NCBIfam" id="TIGR01517">
    <property type="entry name" value="ATPase-IIB_Ca"/>
    <property type="match status" value="1"/>
</dbReference>
<dbReference type="PRINTS" id="PR00121">
    <property type="entry name" value="NAKATPASE"/>
</dbReference>
<dbReference type="SFLD" id="SFLDG00002">
    <property type="entry name" value="C1.7:_P-type_atpase_like"/>
    <property type="match status" value="1"/>
</dbReference>
<feature type="transmembrane region" description="Helical" evidence="13">
    <location>
        <begin position="56"/>
        <end position="74"/>
    </location>
</feature>
<dbReference type="InterPro" id="IPR036412">
    <property type="entry name" value="HAD-like_sf"/>
</dbReference>
<keyword evidence="5" id="KW-0109">Calcium transport</keyword>
<dbReference type="InterPro" id="IPR008250">
    <property type="entry name" value="ATPase_P-typ_transduc_dom_A_sf"/>
</dbReference>
<keyword evidence="5" id="KW-0406">Ion transport</keyword>
<sequence length="905" mass="99512">MDWYKKKIDETAELFSSDIKKGLSSEKANKALKKYGRNELKQEEKKPLIEKLKDQFLDPMIIILIIASILSAFTGDKVEAVIIIAIVVVNAILSLYQEGRAEKAIAALQKMSSPKAKIIRDGREMEIESGLLVPGDLVVLETGDIVPGDLRLIESQNLKIDESSLTGESVPVEKDAKKVYTQDEGIGDRKNIAYSSTVVSYGRGKGLIVATGHQSEIGKIATSIALVDNEETPLQKKLAGLSKTLGLLVIGICIIVFIVGKLYKNDTLEMFMTAIALAVAAVPEGLPAIVTIVLSLGMGKMADKNAIVKKLLAVETLGTTTVICSDKTGTLTQNEMTVVKAFVDNAEIDVSGTGYVPLGQLSSKDKKIEDIEDLKILSDIAGLTNDARLGFDGEKVQIGGDPTEIALLTFTEKQGTKVAHLNKNHQRIEEIPFDSERKMMTTFHNYKEKVVSFTKGAPDIILQRCSHILEDGEIKELTEEKREKILNKNIEFARQALRVLAYSYRSFEELPNNINSDTIENQMVFVGLTGMIDPARPEAKEAIKECKRAGIIPIMITGDYFETGLAIAKELGIAKDASEAIVGAELNNMTEEEIREVVKKKRVFTRVSPENKVQIVRALKQNGHIAAMTGDGVNDAPAIKKADIGIAMGITGTDVAKSTAEVILTDDNFATIVNAVEEGRIIYSNIKKFVSYLLSCNIGEVLIVLISILLNLPVPLIPIQLLWLNLVTDSFPALALGVEKGDEGIMDEAPRSPKEPILDDEIRITVIVQSIAITIATIGAYIIGLKWFGKEGIGLEYARTMAFGTLILAELLRSYSSRSIRYTIWHIGPFSNSKLVLATAFSFLLMVIVMYVPHVRELFQLENIGLREWIVVLIGGFIPLILGEIQKVIRFSKFHRENPYKEIED</sequence>
<evidence type="ECO:0000256" key="11">
    <source>
        <dbReference type="ARBA" id="ARBA00022989"/>
    </source>
</evidence>
<dbReference type="InterPro" id="IPR006408">
    <property type="entry name" value="P-type_ATPase_IIB"/>
</dbReference>
<evidence type="ECO:0000256" key="10">
    <source>
        <dbReference type="ARBA" id="ARBA00022967"/>
    </source>
</evidence>
<evidence type="ECO:0000256" key="7">
    <source>
        <dbReference type="ARBA" id="ARBA00022741"/>
    </source>
</evidence>
<dbReference type="EMBL" id="JAUSTN010000003">
    <property type="protein sequence ID" value="MDQ0274661.1"/>
    <property type="molecule type" value="Genomic_DNA"/>
</dbReference>
<evidence type="ECO:0000256" key="3">
    <source>
        <dbReference type="ARBA" id="ARBA00012790"/>
    </source>
</evidence>
<evidence type="ECO:0000256" key="4">
    <source>
        <dbReference type="ARBA" id="ARBA00022475"/>
    </source>
</evidence>
<evidence type="ECO:0000256" key="9">
    <source>
        <dbReference type="ARBA" id="ARBA00022840"/>
    </source>
</evidence>
<keyword evidence="16" id="KW-1185">Reference proteome</keyword>
<comment type="subcellular location">
    <subcellularLocation>
        <location evidence="1">Cell membrane</location>
        <topology evidence="1">Multi-pass membrane protein</topology>
    </subcellularLocation>
</comment>
<dbReference type="Proteomes" id="UP001236559">
    <property type="component" value="Unassembled WGS sequence"/>
</dbReference>
<dbReference type="Pfam" id="PF00689">
    <property type="entry name" value="Cation_ATPase_C"/>
    <property type="match status" value="1"/>
</dbReference>
<evidence type="ECO:0000259" key="14">
    <source>
        <dbReference type="SMART" id="SM00831"/>
    </source>
</evidence>
<dbReference type="InterPro" id="IPR001757">
    <property type="entry name" value="P_typ_ATPase"/>
</dbReference>
<dbReference type="RefSeq" id="WP_307494984.1">
    <property type="nucleotide sequence ID" value="NZ_JAUSTN010000003.1"/>
</dbReference>
<comment type="similarity">
    <text evidence="2">Belongs to the cation transport ATPase (P-type) (TC 3.A.3) family. Type IIA subfamily.</text>
</comment>
<feature type="transmembrane region" description="Helical" evidence="13">
    <location>
        <begin position="835"/>
        <end position="852"/>
    </location>
</feature>
<organism evidence="15 16">
    <name type="scientific">Peptoniphilus koenoeneniae</name>
    <dbReference type="NCBI Taxonomy" id="507751"/>
    <lineage>
        <taxon>Bacteria</taxon>
        <taxon>Bacillati</taxon>
        <taxon>Bacillota</taxon>
        <taxon>Tissierellia</taxon>
        <taxon>Tissierellales</taxon>
        <taxon>Peptoniphilaceae</taxon>
        <taxon>Peptoniphilus</taxon>
    </lineage>
</organism>
<dbReference type="InterPro" id="IPR050510">
    <property type="entry name" value="Cation_transp_ATPase_P-type"/>
</dbReference>
<evidence type="ECO:0000256" key="5">
    <source>
        <dbReference type="ARBA" id="ARBA00022568"/>
    </source>
</evidence>
<dbReference type="PANTHER" id="PTHR43294:SF21">
    <property type="entry name" value="CATION TRANSPORTING ATPASE"/>
    <property type="match status" value="1"/>
</dbReference>
<keyword evidence="10" id="KW-1278">Translocase</keyword>
<feature type="transmembrane region" description="Helical" evidence="13">
    <location>
        <begin position="764"/>
        <end position="785"/>
    </location>
</feature>
<feature type="domain" description="Cation-transporting P-type ATPase N-terminal" evidence="14">
    <location>
        <begin position="2"/>
        <end position="76"/>
    </location>
</feature>
<feature type="transmembrane region" description="Helical" evidence="13">
    <location>
        <begin position="275"/>
        <end position="296"/>
    </location>
</feature>
<protein>
    <recommendedName>
        <fullName evidence="3">P-type Ca(2+) transporter</fullName>
        <ecNumber evidence="3">7.2.2.10</ecNumber>
    </recommendedName>
</protein>
<keyword evidence="5" id="KW-0813">Transport</keyword>
<evidence type="ECO:0000256" key="6">
    <source>
        <dbReference type="ARBA" id="ARBA00022692"/>
    </source>
</evidence>
<dbReference type="InterPro" id="IPR023299">
    <property type="entry name" value="ATPase_P-typ_cyto_dom_N"/>
</dbReference>
<dbReference type="InterPro" id="IPR023214">
    <property type="entry name" value="HAD_sf"/>
</dbReference>
<evidence type="ECO:0000313" key="16">
    <source>
        <dbReference type="Proteomes" id="UP001236559"/>
    </source>
</evidence>